<feature type="compositionally biased region" description="Low complexity" evidence="2">
    <location>
        <begin position="29"/>
        <end position="39"/>
    </location>
</feature>
<keyword evidence="1" id="KW-0175">Coiled coil</keyword>
<dbReference type="Proteomes" id="UP000250140">
    <property type="component" value="Unassembled WGS sequence"/>
</dbReference>
<feature type="region of interest" description="Disordered" evidence="2">
    <location>
        <begin position="1"/>
        <end position="39"/>
    </location>
</feature>
<sequence length="398" mass="43892">MFAPRSAVRSARVLQRKAPRSFRNTRFQSTSSPNHGNGSSNPAIVGGIAGGAVTFLAGYAWYHFSGAKTVVQTSKSAKAYVDSMQKKLKEATPEPNEALQQLRQTATYYARFIPGASGYVETAFDDLDSIRAKHGDEVDKIVREAYEELKGVSKKGMTVQTAQEAWDVIQTHMKRIFELAGDAASDIVNNHPELKSKVGGSLDQLKQMGEQYGPEAKKQVDQTWDQIRDILNSGISAETADKIRKVVQEKVDMVKKMGDEAWKKGLEQAKPYLDKNPKVKELVEKNKDSLMQGNMQELWEKVKSAAESGNTGDIESYVNNATKKAKQSGFGRLDQYLNKVPGGDQIIPKLSQLAEVAQKHGQEAESLLKETIDEVSKVLSKKAAQAQELAKKAEKEGK</sequence>
<proteinExistence type="predicted"/>
<keyword evidence="4" id="KW-1185">Reference proteome</keyword>
<feature type="coiled-coil region" evidence="1">
    <location>
        <begin position="350"/>
        <end position="396"/>
    </location>
</feature>
<dbReference type="AlphaFoldDB" id="A0A8E2ET81"/>
<reference evidence="3 4" key="1">
    <citation type="journal article" date="2016" name="Nat. Commun.">
        <title>Ectomycorrhizal ecology is imprinted in the genome of the dominant symbiotic fungus Cenococcum geophilum.</title>
        <authorList>
            <consortium name="DOE Joint Genome Institute"/>
            <person name="Peter M."/>
            <person name="Kohler A."/>
            <person name="Ohm R.A."/>
            <person name="Kuo A."/>
            <person name="Krutzmann J."/>
            <person name="Morin E."/>
            <person name="Arend M."/>
            <person name="Barry K.W."/>
            <person name="Binder M."/>
            <person name="Choi C."/>
            <person name="Clum A."/>
            <person name="Copeland A."/>
            <person name="Grisel N."/>
            <person name="Haridas S."/>
            <person name="Kipfer T."/>
            <person name="LaButti K."/>
            <person name="Lindquist E."/>
            <person name="Lipzen A."/>
            <person name="Maire R."/>
            <person name="Meier B."/>
            <person name="Mihaltcheva S."/>
            <person name="Molinier V."/>
            <person name="Murat C."/>
            <person name="Poggeler S."/>
            <person name="Quandt C.A."/>
            <person name="Sperisen C."/>
            <person name="Tritt A."/>
            <person name="Tisserant E."/>
            <person name="Crous P.W."/>
            <person name="Henrissat B."/>
            <person name="Nehls U."/>
            <person name="Egli S."/>
            <person name="Spatafora J.W."/>
            <person name="Grigoriev I.V."/>
            <person name="Martin F.M."/>
        </authorList>
    </citation>
    <scope>NUCLEOTIDE SEQUENCE [LARGE SCALE GENOMIC DNA]</scope>
    <source>
        <strain evidence="3 4">CBS 207.34</strain>
    </source>
</reference>
<gene>
    <name evidence="3" type="ORF">AOQ84DRAFT_324440</name>
</gene>
<evidence type="ECO:0000256" key="1">
    <source>
        <dbReference type="SAM" id="Coils"/>
    </source>
</evidence>
<name>A0A8E2ET81_9PEZI</name>
<evidence type="ECO:0000313" key="3">
    <source>
        <dbReference type="EMBL" id="OCL04441.1"/>
    </source>
</evidence>
<organism evidence="3 4">
    <name type="scientific">Glonium stellatum</name>
    <dbReference type="NCBI Taxonomy" id="574774"/>
    <lineage>
        <taxon>Eukaryota</taxon>
        <taxon>Fungi</taxon>
        <taxon>Dikarya</taxon>
        <taxon>Ascomycota</taxon>
        <taxon>Pezizomycotina</taxon>
        <taxon>Dothideomycetes</taxon>
        <taxon>Pleosporomycetidae</taxon>
        <taxon>Gloniales</taxon>
        <taxon>Gloniaceae</taxon>
        <taxon>Glonium</taxon>
    </lineage>
</organism>
<dbReference type="OrthoDB" id="3883941at2759"/>
<evidence type="ECO:0000256" key="2">
    <source>
        <dbReference type="SAM" id="MobiDB-lite"/>
    </source>
</evidence>
<evidence type="ECO:0000313" key="4">
    <source>
        <dbReference type="Proteomes" id="UP000250140"/>
    </source>
</evidence>
<accession>A0A8E2ET81</accession>
<dbReference type="EMBL" id="KV750510">
    <property type="protein sequence ID" value="OCL04441.1"/>
    <property type="molecule type" value="Genomic_DNA"/>
</dbReference>
<protein>
    <submittedName>
        <fullName evidence="3">Uncharacterized protein</fullName>
    </submittedName>
</protein>